<dbReference type="EMBL" id="AM450738">
    <property type="protein sequence ID" value="CAN63242.1"/>
    <property type="molecule type" value="Genomic_DNA"/>
</dbReference>
<reference evidence="1" key="1">
    <citation type="journal article" date="2007" name="PLoS ONE">
        <title>The first genome sequence of an elite grapevine cultivar (Pinot noir Vitis vinifera L.): coping with a highly heterozygous genome.</title>
        <authorList>
            <person name="Velasco R."/>
            <person name="Zharkikh A."/>
            <person name="Troggio M."/>
            <person name="Cartwright D.A."/>
            <person name="Cestaro A."/>
            <person name="Pruss D."/>
            <person name="Pindo M."/>
            <person name="FitzGerald L.M."/>
            <person name="Vezzulli S."/>
            <person name="Reid J."/>
            <person name="Malacarne G."/>
            <person name="Iliev D."/>
            <person name="Coppola G."/>
            <person name="Wardell B."/>
            <person name="Micheletti D."/>
            <person name="Macalma T."/>
            <person name="Facci M."/>
            <person name="Mitchell J.T."/>
            <person name="Perazzolli M."/>
            <person name="Eldredge G."/>
            <person name="Gatto P."/>
            <person name="Oyzerski R."/>
            <person name="Moretto M."/>
            <person name="Gutin N."/>
            <person name="Stefanini M."/>
            <person name="Chen Y."/>
            <person name="Segala C."/>
            <person name="Davenport C."/>
            <person name="Dematte L."/>
            <person name="Mraz A."/>
            <person name="Battilana J."/>
            <person name="Stormo K."/>
            <person name="Costa F."/>
            <person name="Tao Q."/>
            <person name="Si-Ammour A."/>
            <person name="Harkins T."/>
            <person name="Lackey A."/>
            <person name="Perbost C."/>
            <person name="Taillon B."/>
            <person name="Stella A."/>
            <person name="Solovyev V."/>
            <person name="Fawcett J.A."/>
            <person name="Sterck L."/>
            <person name="Vandepoele K."/>
            <person name="Grando S.M."/>
            <person name="Toppo S."/>
            <person name="Moser C."/>
            <person name="Lanchbury J."/>
            <person name="Bogden R."/>
            <person name="Skolnick M."/>
            <person name="Sgaramella V."/>
            <person name="Bhatnagar S.K."/>
            <person name="Fontana P."/>
            <person name="Gutin A."/>
            <person name="Van de Peer Y."/>
            <person name="Salamini F."/>
            <person name="Viola R."/>
        </authorList>
    </citation>
    <scope>NUCLEOTIDE SEQUENCE</scope>
</reference>
<gene>
    <name evidence="1" type="ORF">VITISV_001720</name>
</gene>
<accession>A5B8X8</accession>
<sequence>MHGLKRWILDFLSFEMGSDAGEVEKRTTTVAGIHDAGTGKSGKNVLTGDIEAGEKSSRGRIAVDEEGEDMGIVLDNSAKGEEELRYGGQVVKVEAQEWSWHEIELRGESSVSIFSTSVYRSPTLQAASLQL</sequence>
<evidence type="ECO:0000313" key="1">
    <source>
        <dbReference type="EMBL" id="CAN63242.1"/>
    </source>
</evidence>
<proteinExistence type="predicted"/>
<name>A5B8X8_VITVI</name>
<organism evidence="1">
    <name type="scientific">Vitis vinifera</name>
    <name type="common">Grape</name>
    <dbReference type="NCBI Taxonomy" id="29760"/>
    <lineage>
        <taxon>Eukaryota</taxon>
        <taxon>Viridiplantae</taxon>
        <taxon>Streptophyta</taxon>
        <taxon>Embryophyta</taxon>
        <taxon>Tracheophyta</taxon>
        <taxon>Spermatophyta</taxon>
        <taxon>Magnoliopsida</taxon>
        <taxon>eudicotyledons</taxon>
        <taxon>Gunneridae</taxon>
        <taxon>Pentapetalae</taxon>
        <taxon>rosids</taxon>
        <taxon>Vitales</taxon>
        <taxon>Vitaceae</taxon>
        <taxon>Viteae</taxon>
        <taxon>Vitis</taxon>
    </lineage>
</organism>
<protein>
    <submittedName>
        <fullName evidence="1">Uncharacterized protein</fullName>
    </submittedName>
</protein>
<dbReference type="AlphaFoldDB" id="A5B8X8"/>